<name>A0ABT5DY43_9BACT</name>
<dbReference type="Proteomes" id="UP001221686">
    <property type="component" value="Unassembled WGS sequence"/>
</dbReference>
<keyword evidence="1" id="KW-0732">Signal</keyword>
<dbReference type="PANTHER" id="PTHR23303">
    <property type="entry name" value="CARBOXYPEPTIDASE REGULATORY REGION-CONTAINING"/>
    <property type="match status" value="1"/>
</dbReference>
<evidence type="ECO:0000313" key="4">
    <source>
        <dbReference type="EMBL" id="MDC0718525.1"/>
    </source>
</evidence>
<keyword evidence="5" id="KW-1185">Reference proteome</keyword>
<dbReference type="Pfam" id="PF17820">
    <property type="entry name" value="PDZ_6"/>
    <property type="match status" value="1"/>
</dbReference>
<dbReference type="SUPFAM" id="SSF49464">
    <property type="entry name" value="Carboxypeptidase regulatory domain-like"/>
    <property type="match status" value="4"/>
</dbReference>
<dbReference type="SUPFAM" id="SSF49452">
    <property type="entry name" value="Starch-binding domain-like"/>
    <property type="match status" value="3"/>
</dbReference>
<dbReference type="EMBL" id="JAQNDL010000001">
    <property type="protein sequence ID" value="MDC0718525.1"/>
    <property type="molecule type" value="Genomic_DNA"/>
</dbReference>
<evidence type="ECO:0000259" key="3">
    <source>
        <dbReference type="PROSITE" id="PS50106"/>
    </source>
</evidence>
<feature type="region of interest" description="Disordered" evidence="2">
    <location>
        <begin position="422"/>
        <end position="443"/>
    </location>
</feature>
<reference evidence="4 5" key="1">
    <citation type="submission" date="2022-11" db="EMBL/GenBank/DDBJ databases">
        <title>Minimal conservation of predation-associated metabolite biosynthetic gene clusters underscores biosynthetic potential of Myxococcota including descriptions for ten novel species: Archangium lansinium sp. nov., Myxococcus landrumus sp. nov., Nannocystis bai.</title>
        <authorList>
            <person name="Ahearne A."/>
            <person name="Stevens C."/>
            <person name="Dowd S."/>
        </authorList>
    </citation>
    <scope>NUCLEOTIDE SEQUENCE [LARGE SCALE GENOMIC DNA]</scope>
    <source>
        <strain evidence="4 5">BB15-2</strain>
    </source>
</reference>
<feature type="region of interest" description="Disordered" evidence="2">
    <location>
        <begin position="613"/>
        <end position="636"/>
    </location>
</feature>
<dbReference type="InterPro" id="IPR041489">
    <property type="entry name" value="PDZ_6"/>
</dbReference>
<evidence type="ECO:0000313" key="5">
    <source>
        <dbReference type="Proteomes" id="UP001221686"/>
    </source>
</evidence>
<feature type="domain" description="PDZ" evidence="3">
    <location>
        <begin position="858"/>
        <end position="925"/>
    </location>
</feature>
<dbReference type="RefSeq" id="WP_272087005.1">
    <property type="nucleotide sequence ID" value="NZ_JAQNDL010000001.1"/>
</dbReference>
<dbReference type="Pfam" id="PF13620">
    <property type="entry name" value="CarboxypepD_reg"/>
    <property type="match status" value="6"/>
</dbReference>
<gene>
    <name evidence="4" type="ORF">POL25_16565</name>
</gene>
<comment type="caution">
    <text evidence="4">The sequence shown here is derived from an EMBL/GenBank/DDBJ whole genome shotgun (WGS) entry which is preliminary data.</text>
</comment>
<dbReference type="PROSITE" id="PS50106">
    <property type="entry name" value="PDZ"/>
    <property type="match status" value="1"/>
</dbReference>
<protein>
    <submittedName>
        <fullName evidence="4">Carboxypeptidase regulatory-like domain-containing protein</fullName>
    </submittedName>
</protein>
<feature type="compositionally biased region" description="Polar residues" evidence="2">
    <location>
        <begin position="432"/>
        <end position="443"/>
    </location>
</feature>
<proteinExistence type="predicted"/>
<accession>A0ABT5DY43</accession>
<dbReference type="InterPro" id="IPR008969">
    <property type="entry name" value="CarboxyPept-like_regulatory"/>
</dbReference>
<organism evidence="4 5">
    <name type="scientific">Nannocystis bainbridge</name>
    <dbReference type="NCBI Taxonomy" id="2995303"/>
    <lineage>
        <taxon>Bacteria</taxon>
        <taxon>Pseudomonadati</taxon>
        <taxon>Myxococcota</taxon>
        <taxon>Polyangia</taxon>
        <taxon>Nannocystales</taxon>
        <taxon>Nannocystaceae</taxon>
        <taxon>Nannocystis</taxon>
    </lineage>
</organism>
<dbReference type="Gene3D" id="2.60.40.1120">
    <property type="entry name" value="Carboxypeptidase-like, regulatory domain"/>
    <property type="match status" value="6"/>
</dbReference>
<dbReference type="InterPro" id="IPR036034">
    <property type="entry name" value="PDZ_sf"/>
</dbReference>
<dbReference type="InterPro" id="IPR013784">
    <property type="entry name" value="Carb-bd-like_fold"/>
</dbReference>
<dbReference type="SUPFAM" id="SSF50156">
    <property type="entry name" value="PDZ domain-like"/>
    <property type="match status" value="1"/>
</dbReference>
<evidence type="ECO:0000256" key="2">
    <source>
        <dbReference type="SAM" id="MobiDB-lite"/>
    </source>
</evidence>
<evidence type="ECO:0000256" key="1">
    <source>
        <dbReference type="ARBA" id="ARBA00022729"/>
    </source>
</evidence>
<dbReference type="Gene3D" id="2.30.42.10">
    <property type="match status" value="1"/>
</dbReference>
<dbReference type="InterPro" id="IPR001478">
    <property type="entry name" value="PDZ"/>
</dbReference>
<dbReference type="InterPro" id="IPR051417">
    <property type="entry name" value="SDr/BOS_complex"/>
</dbReference>
<sequence length="961" mass="100584">MVLGAIGLLLWWLGEGSELPAPTTGGRAEAPVQAGLSSGQGEPSLPAFDPRLGARASVAGFVRDVKGSPVAGARVCATTDSQRLTAEERFQLTCATSERDGHYRIEGLFGLRHEVVATAPGFIPTLHAHGEGASRREWVELRPGLELLGVDIALEEGGVEVRGVVRDLSGGPIEGARVAGHRQSSTFTGPEGEFSMWVRPGGLGLAGSAEGYVTNNDRGVAPGHFFEIFLTPEAVLVGKVVRAGSGEPLADVRVAAGESWTLTDAQGQFRLDRLSPGAYKPSAESDELYGLAEEQVMLGLGETSEPVVITAHPAFFVEGKVAIEGGSSCDVGWVELRDGAGARQVRGVIEADGVVRLRGMRPGEYKVEVRCEGHVSEDMYEKVKVDGRSVSGIAWKVTRGQAIRGTVVDAGGRPVAKLMVGANPRPDPSRPHAQQSRSWNARTDTSGRFEVTGLLPGPYGVQVSAWDPPRATPKPMEVTLPKGQDLEGLRIELPTVGEVRGSVRDAKGQPVRGASVGLSGAQGIGGVVADDGTFRIENVGVGEYRIQAEKNWERLRAPGTSDDDLQGEKIEVRADAVTTVNLVVATVSGQISGVVRDEHGAVVSDAFVEAARESDSASAAEGNGSRDTRWTLGKRPNLTDAEGRFTLTDLNEGKHTLRAHRRGGGEAIVEHVALGSEVTLTLAPASRLAGTVVLAGGGAPEEFVVRLSDETTGFRRSDQFYRTNGAWSFTEVPGGELKVMVSAGAGAAEMRVKVAAGEETSGVRIELMPKVTVRGTVVDLEGKPAPGLTVTVTGSGTGVSAQDGKANVTDAEGRFEFHNAPTGQVLVSVSPMVQDSEFGGSSIPVTLSAAATTVELAPIRLARRRVAPRETGGDLGFAIREPAPGDEPAKRRLVVAHVRPGGPGASAGVVAGDEIVNVDGQDVRGPNSYLFWALTRAPEKTTLTLGLARGASVQLTVGGKP</sequence>
<dbReference type="SMART" id="SM00228">
    <property type="entry name" value="PDZ"/>
    <property type="match status" value="1"/>
</dbReference>
<feature type="region of interest" description="Disordered" evidence="2">
    <location>
        <begin position="22"/>
        <end position="49"/>
    </location>
</feature>